<organism evidence="1 2">
    <name type="scientific">Daejeonella rubra</name>
    <dbReference type="NCBI Taxonomy" id="990371"/>
    <lineage>
        <taxon>Bacteria</taxon>
        <taxon>Pseudomonadati</taxon>
        <taxon>Bacteroidota</taxon>
        <taxon>Sphingobacteriia</taxon>
        <taxon>Sphingobacteriales</taxon>
        <taxon>Sphingobacteriaceae</taxon>
        <taxon>Daejeonella</taxon>
    </lineage>
</organism>
<evidence type="ECO:0000313" key="2">
    <source>
        <dbReference type="Proteomes" id="UP000199226"/>
    </source>
</evidence>
<evidence type="ECO:0008006" key="3">
    <source>
        <dbReference type="Google" id="ProtNLM"/>
    </source>
</evidence>
<dbReference type="AlphaFoldDB" id="A0A1G9NFZ4"/>
<name>A0A1G9NFZ4_9SPHI</name>
<gene>
    <name evidence="1" type="ORF">SAMN05421813_10323</name>
</gene>
<proteinExistence type="predicted"/>
<reference evidence="2" key="1">
    <citation type="submission" date="2016-10" db="EMBL/GenBank/DDBJ databases">
        <authorList>
            <person name="Varghese N."/>
            <person name="Submissions S."/>
        </authorList>
    </citation>
    <scope>NUCLEOTIDE SEQUENCE [LARGE SCALE GENOMIC DNA]</scope>
    <source>
        <strain evidence="2">DSM 24536</strain>
    </source>
</reference>
<keyword evidence="2" id="KW-1185">Reference proteome</keyword>
<sequence>MCKLVARTYSVIQVNFYIFSVNDYLLKLNNLFPSVNMLYSFEREWKFKAGFTRSFSQGSLFSTLYYQDIKNPIQRVNSVYAES</sequence>
<dbReference type="Proteomes" id="UP000199226">
    <property type="component" value="Unassembled WGS sequence"/>
</dbReference>
<dbReference type="EMBL" id="FNHH01000003">
    <property type="protein sequence ID" value="SDL85498.1"/>
    <property type="molecule type" value="Genomic_DNA"/>
</dbReference>
<protein>
    <recommendedName>
        <fullName evidence="3">Outer membrane protein beta-barrel family protein</fullName>
    </recommendedName>
</protein>
<accession>A0A1G9NFZ4</accession>
<dbReference type="STRING" id="990371.SAMN05421813_10323"/>
<evidence type="ECO:0000313" key="1">
    <source>
        <dbReference type="EMBL" id="SDL85498.1"/>
    </source>
</evidence>